<accession>A0A0S7WGF3</accession>
<feature type="domain" description="VWFA" evidence="1">
    <location>
        <begin position="105"/>
        <end position="208"/>
    </location>
</feature>
<reference evidence="2 3" key="1">
    <citation type="journal article" date="2015" name="Microbiome">
        <title>Genomic resolution of linkages in carbon, nitrogen, and sulfur cycling among widespread estuary sediment bacteria.</title>
        <authorList>
            <person name="Baker B.J."/>
            <person name="Lazar C.S."/>
            <person name="Teske A.P."/>
            <person name="Dick G.J."/>
        </authorList>
    </citation>
    <scope>NUCLEOTIDE SEQUENCE [LARGE SCALE GENOMIC DNA]</scope>
    <source>
        <strain evidence="2">DG_26</strain>
    </source>
</reference>
<dbReference type="Proteomes" id="UP000051124">
    <property type="component" value="Unassembled WGS sequence"/>
</dbReference>
<evidence type="ECO:0000259" key="1">
    <source>
        <dbReference type="Pfam" id="PF13519"/>
    </source>
</evidence>
<name>A0A0S7WGF3_UNCT6</name>
<organism evidence="2 3">
    <name type="scientific">candidate division TA06 bacterium DG_26</name>
    <dbReference type="NCBI Taxonomy" id="1703771"/>
    <lineage>
        <taxon>Bacteria</taxon>
        <taxon>Bacteria division TA06</taxon>
    </lineage>
</organism>
<sequence>MYLFSADESLTDSAKRVFHRLLRKFRRVQSRVVRGKRRRNTVLTTATGRAVRPVEYDPERSVLAPVQTVISSVRRGAYDLRSKKLRIRREDFVGWQHLEHESLTLVLLVDVSRSTFPYINVFSQLLRSFTGYFNRNNDRIGLISLQGAQAKILNHPTHNYRVISKSLSTLRIHGETPLADGLLKALYMARLERFKKPGSRSVVILLSDCYPEPLTHHCEDIFEEPMYRETVARASLYKRDKVFLLVINPSFENTEEENLLPGERLSEMVAKVSGGKLIKLFVPKGYSAGEKLPSPSRHEIQTILKGIEETFSQLRIGISVQ</sequence>
<dbReference type="InterPro" id="IPR036465">
    <property type="entry name" value="vWFA_dom_sf"/>
</dbReference>
<dbReference type="InterPro" id="IPR052989">
    <property type="entry name" value="Mg-chelatase_DI-like"/>
</dbReference>
<dbReference type="Gene3D" id="3.40.50.410">
    <property type="entry name" value="von Willebrand factor, type A domain"/>
    <property type="match status" value="1"/>
</dbReference>
<proteinExistence type="predicted"/>
<protein>
    <recommendedName>
        <fullName evidence="1">VWFA domain-containing protein</fullName>
    </recommendedName>
</protein>
<evidence type="ECO:0000313" key="3">
    <source>
        <dbReference type="Proteomes" id="UP000051124"/>
    </source>
</evidence>
<dbReference type="AlphaFoldDB" id="A0A0S7WGF3"/>
<comment type="caution">
    <text evidence="2">The sequence shown here is derived from an EMBL/GenBank/DDBJ whole genome shotgun (WGS) entry which is preliminary data.</text>
</comment>
<dbReference type="InterPro" id="IPR002035">
    <property type="entry name" value="VWF_A"/>
</dbReference>
<dbReference type="PANTHER" id="PTHR35023">
    <property type="entry name" value="CHELATASE-RELATED"/>
    <property type="match status" value="1"/>
</dbReference>
<dbReference type="Pfam" id="PF13519">
    <property type="entry name" value="VWA_2"/>
    <property type="match status" value="1"/>
</dbReference>
<gene>
    <name evidence="2" type="ORF">AMJ40_06070</name>
</gene>
<dbReference type="PANTHER" id="PTHR35023:SF1">
    <property type="entry name" value="MG-PROTOPORPHYRIN IX CHELATASE"/>
    <property type="match status" value="1"/>
</dbReference>
<dbReference type="EMBL" id="LIZT01000070">
    <property type="protein sequence ID" value="KPJ49206.1"/>
    <property type="molecule type" value="Genomic_DNA"/>
</dbReference>
<dbReference type="SUPFAM" id="SSF53300">
    <property type="entry name" value="vWA-like"/>
    <property type="match status" value="1"/>
</dbReference>
<evidence type="ECO:0000313" key="2">
    <source>
        <dbReference type="EMBL" id="KPJ49206.1"/>
    </source>
</evidence>